<evidence type="ECO:0000313" key="1">
    <source>
        <dbReference type="EMBL" id="CAE7616961.1"/>
    </source>
</evidence>
<dbReference type="AlphaFoldDB" id="A0A812V987"/>
<proteinExistence type="predicted"/>
<dbReference type="Proteomes" id="UP000604046">
    <property type="component" value="Unassembled WGS sequence"/>
</dbReference>
<comment type="caution">
    <text evidence="1">The sequence shown here is derived from an EMBL/GenBank/DDBJ whole genome shotgun (WGS) entry which is preliminary data.</text>
</comment>
<organism evidence="1 2">
    <name type="scientific">Symbiodinium natans</name>
    <dbReference type="NCBI Taxonomy" id="878477"/>
    <lineage>
        <taxon>Eukaryota</taxon>
        <taxon>Sar</taxon>
        <taxon>Alveolata</taxon>
        <taxon>Dinophyceae</taxon>
        <taxon>Suessiales</taxon>
        <taxon>Symbiodiniaceae</taxon>
        <taxon>Symbiodinium</taxon>
    </lineage>
</organism>
<reference evidence="1" key="1">
    <citation type="submission" date="2021-02" db="EMBL/GenBank/DDBJ databases">
        <authorList>
            <person name="Dougan E. K."/>
            <person name="Rhodes N."/>
            <person name="Thang M."/>
            <person name="Chan C."/>
        </authorList>
    </citation>
    <scope>NUCLEOTIDE SEQUENCE</scope>
</reference>
<protein>
    <submittedName>
        <fullName evidence="1">UBP5 protein</fullName>
    </submittedName>
</protein>
<sequence length="104" mass="11803">MAMKRSPAVEQIVEYEAQLLDENNTWPVVQAENVRQLSKLTMDAEQAFEKIFARYSSNGVIERLALRQPKATLHVERLGGGLRGLLSCATNEYIPEECSMHREP</sequence>
<dbReference type="EMBL" id="CAJNDS010002845">
    <property type="protein sequence ID" value="CAE7616961.1"/>
    <property type="molecule type" value="Genomic_DNA"/>
</dbReference>
<evidence type="ECO:0000313" key="2">
    <source>
        <dbReference type="Proteomes" id="UP000604046"/>
    </source>
</evidence>
<gene>
    <name evidence="1" type="primary">UBP5</name>
    <name evidence="1" type="ORF">SNAT2548_LOCUS35073</name>
</gene>
<name>A0A812V987_9DINO</name>
<accession>A0A812V987</accession>
<keyword evidence="2" id="KW-1185">Reference proteome</keyword>